<organism evidence="1">
    <name type="scientific">Hexamita inflata</name>
    <dbReference type="NCBI Taxonomy" id="28002"/>
    <lineage>
        <taxon>Eukaryota</taxon>
        <taxon>Metamonada</taxon>
        <taxon>Diplomonadida</taxon>
        <taxon>Hexamitidae</taxon>
        <taxon>Hexamitinae</taxon>
        <taxon>Hexamita</taxon>
    </lineage>
</organism>
<evidence type="ECO:0000313" key="2">
    <source>
        <dbReference type="EMBL" id="CAL6075067.1"/>
    </source>
</evidence>
<dbReference type="EMBL" id="CATOUU010000779">
    <property type="protein sequence ID" value="CAI9947742.1"/>
    <property type="molecule type" value="Genomic_DNA"/>
</dbReference>
<dbReference type="EMBL" id="CAXDID020000311">
    <property type="protein sequence ID" value="CAL6075067.1"/>
    <property type="molecule type" value="Genomic_DNA"/>
</dbReference>
<keyword evidence="3" id="KW-1185">Reference proteome</keyword>
<evidence type="ECO:0000313" key="1">
    <source>
        <dbReference type="EMBL" id="CAI9947742.1"/>
    </source>
</evidence>
<dbReference type="AlphaFoldDB" id="A0AA86UEA5"/>
<gene>
    <name evidence="1" type="ORF">HINF_LOCUS35387</name>
    <name evidence="2" type="ORF">HINF_LOCUS57028</name>
</gene>
<reference evidence="1" key="1">
    <citation type="submission" date="2023-06" db="EMBL/GenBank/DDBJ databases">
        <authorList>
            <person name="Kurt Z."/>
        </authorList>
    </citation>
    <scope>NUCLEOTIDE SEQUENCE</scope>
</reference>
<accession>A0AA86UEA5</accession>
<sequence>MLQRTSTTKEIKTQFKAQFIIVLRTRFNEYESLTDDATDVELCNIYEQLSQAKKRGIWTDVASAIGKSQKWTAKHYIQCFKRVLYTEKLTHDQKDEITELVSTLLKKKLATRQILIQVQQKYLNLHFFPPALISYTHQTINRIQRPKAKIFNISVLLKTVPKVFAKLDETILFPLNGAEDRLEEQIQSELISIQFKEEGNNESISFASDLSAMFQMDAPIIFEQNMSKTTDLITNSTNDSLSDFLLHDEFHQQNLNEVALQLALRMLIERYEK</sequence>
<comment type="caution">
    <text evidence="1">The sequence shown here is derived from an EMBL/GenBank/DDBJ whole genome shotgun (WGS) entry which is preliminary data.</text>
</comment>
<evidence type="ECO:0000313" key="3">
    <source>
        <dbReference type="Proteomes" id="UP001642409"/>
    </source>
</evidence>
<reference evidence="2 3" key="2">
    <citation type="submission" date="2024-07" db="EMBL/GenBank/DDBJ databases">
        <authorList>
            <person name="Akdeniz Z."/>
        </authorList>
    </citation>
    <scope>NUCLEOTIDE SEQUENCE [LARGE SCALE GENOMIC DNA]</scope>
</reference>
<proteinExistence type="predicted"/>
<dbReference type="Proteomes" id="UP001642409">
    <property type="component" value="Unassembled WGS sequence"/>
</dbReference>
<protein>
    <submittedName>
        <fullName evidence="1">Uncharacterized protein</fullName>
    </submittedName>
</protein>
<name>A0AA86UEA5_9EUKA</name>